<dbReference type="EMBL" id="CM007381">
    <property type="protein sequence ID" value="ONK80985.1"/>
    <property type="molecule type" value="Genomic_DNA"/>
</dbReference>
<dbReference type="Gene3D" id="1.10.630.10">
    <property type="entry name" value="Cytochrome P450"/>
    <property type="match status" value="1"/>
</dbReference>
<comment type="cofactor">
    <cofactor evidence="1 8">
        <name>heme</name>
        <dbReference type="ChEBI" id="CHEBI:30413"/>
    </cofactor>
</comment>
<dbReference type="InterPro" id="IPR036396">
    <property type="entry name" value="Cyt_P450_sf"/>
</dbReference>
<evidence type="ECO:0000313" key="10">
    <source>
        <dbReference type="EMBL" id="ONK80985.1"/>
    </source>
</evidence>
<dbReference type="GO" id="GO:0004497">
    <property type="term" value="F:monooxygenase activity"/>
    <property type="evidence" value="ECO:0007669"/>
    <property type="project" value="UniProtKB-KW"/>
</dbReference>
<gene>
    <name evidence="10" type="ORF">A4U43_C01F23980</name>
</gene>
<dbReference type="AlphaFoldDB" id="A0A5P1FRP1"/>
<proteinExistence type="inferred from homology"/>
<dbReference type="SUPFAM" id="SSF48264">
    <property type="entry name" value="Cytochrome P450"/>
    <property type="match status" value="1"/>
</dbReference>
<dbReference type="InterPro" id="IPR002401">
    <property type="entry name" value="Cyt_P450_E_grp-I"/>
</dbReference>
<dbReference type="InterPro" id="IPR017972">
    <property type="entry name" value="Cyt_P450_CS"/>
</dbReference>
<dbReference type="FunFam" id="1.10.630.10:FF:000182">
    <property type="entry name" value="Cytochrome P450 3A4"/>
    <property type="match status" value="1"/>
</dbReference>
<evidence type="ECO:0000256" key="7">
    <source>
        <dbReference type="ARBA" id="ARBA00023033"/>
    </source>
</evidence>
<evidence type="ECO:0000256" key="6">
    <source>
        <dbReference type="ARBA" id="ARBA00023004"/>
    </source>
</evidence>
<evidence type="ECO:0000256" key="4">
    <source>
        <dbReference type="ARBA" id="ARBA00022723"/>
    </source>
</evidence>
<evidence type="ECO:0000313" key="11">
    <source>
        <dbReference type="Proteomes" id="UP000243459"/>
    </source>
</evidence>
<reference evidence="11" key="1">
    <citation type="journal article" date="2017" name="Nat. Commun.">
        <title>The asparagus genome sheds light on the origin and evolution of a young Y chromosome.</title>
        <authorList>
            <person name="Harkess A."/>
            <person name="Zhou J."/>
            <person name="Xu C."/>
            <person name="Bowers J.E."/>
            <person name="Van der Hulst R."/>
            <person name="Ayyampalayam S."/>
            <person name="Mercati F."/>
            <person name="Riccardi P."/>
            <person name="McKain M.R."/>
            <person name="Kakrana A."/>
            <person name="Tang H."/>
            <person name="Ray J."/>
            <person name="Groenendijk J."/>
            <person name="Arikit S."/>
            <person name="Mathioni S.M."/>
            <person name="Nakano M."/>
            <person name="Shan H."/>
            <person name="Telgmann-Rauber A."/>
            <person name="Kanno A."/>
            <person name="Yue Z."/>
            <person name="Chen H."/>
            <person name="Li W."/>
            <person name="Chen Y."/>
            <person name="Xu X."/>
            <person name="Zhang Y."/>
            <person name="Luo S."/>
            <person name="Chen H."/>
            <person name="Gao J."/>
            <person name="Mao Z."/>
            <person name="Pires J.C."/>
            <person name="Luo M."/>
            <person name="Kudrna D."/>
            <person name="Wing R.A."/>
            <person name="Meyers B.C."/>
            <person name="Yi K."/>
            <person name="Kong H."/>
            <person name="Lavrijsen P."/>
            <person name="Sunseri F."/>
            <person name="Falavigna A."/>
            <person name="Ye Y."/>
            <person name="Leebens-Mack J.H."/>
            <person name="Chen G."/>
        </authorList>
    </citation>
    <scope>NUCLEOTIDE SEQUENCE [LARGE SCALE GENOMIC DNA]</scope>
    <source>
        <strain evidence="11">cv. DH0086</strain>
    </source>
</reference>
<dbReference type="PRINTS" id="PR00385">
    <property type="entry name" value="P450"/>
</dbReference>
<protein>
    <submittedName>
        <fullName evidence="10">Uncharacterized protein</fullName>
    </submittedName>
</protein>
<evidence type="ECO:0000256" key="8">
    <source>
        <dbReference type="PIRSR" id="PIRSR602401-1"/>
    </source>
</evidence>
<dbReference type="Gramene" id="ONK80985">
    <property type="protein sequence ID" value="ONK80985"/>
    <property type="gene ID" value="A4U43_C01F23980"/>
</dbReference>
<evidence type="ECO:0000256" key="3">
    <source>
        <dbReference type="ARBA" id="ARBA00022617"/>
    </source>
</evidence>
<evidence type="ECO:0000256" key="2">
    <source>
        <dbReference type="ARBA" id="ARBA00010617"/>
    </source>
</evidence>
<keyword evidence="7 9" id="KW-0503">Monooxygenase</keyword>
<dbReference type="PRINTS" id="PR00463">
    <property type="entry name" value="EP450I"/>
</dbReference>
<evidence type="ECO:0000256" key="5">
    <source>
        <dbReference type="ARBA" id="ARBA00023002"/>
    </source>
</evidence>
<sequence>MKIPGPPTTFLVGHLPLLAKYGPDVLRVFAKEYGPIFRFHIGRQPLVIVSDPELCREVGIKKFKDIKNRSIRSPTSGSPIHEQGLFLTRDSRWSSMRNTIISLYQPSHLATLFPIMQSHINSLLDNISSTKQDEDIPFSDLAIKMAIDIIGETAFGVQFNLLKELSNEHQIKDDNVTGFLKLHSDSIESLKMDLNSSFSTILGLLVPILQSPCREILKRVPGTADYRMYHTNQKLCEKIDAIIEKRLKEKTEDCNDFLAVVLNARESGSGKKLFSYDYVRALTYEQLLAGTKTSAFTLAMTVYLVSEHPEVEKKLIEEIDSVLNGDVFPTADDLQCKFPYLDQVVKESMRFCVVSPLVARDTSKQVEIGGYLLPKGTWVWLALGVLAKDPKQFPEPDVFRPERFNPNCDEEKKRHPYAHIPFGLGPRACIGQKFAIQEVKLAIIRLYSTYIFRHSPKMRSPLELEYGLVLGFKHGIKLRAMKRHV</sequence>
<dbReference type="OMA" id="EHKHEIR"/>
<dbReference type="GO" id="GO:0016705">
    <property type="term" value="F:oxidoreductase activity, acting on paired donors, with incorporation or reduction of molecular oxygen"/>
    <property type="evidence" value="ECO:0007669"/>
    <property type="project" value="InterPro"/>
</dbReference>
<name>A0A5P1FRP1_ASPOF</name>
<keyword evidence="6 8" id="KW-0408">Iron</keyword>
<keyword evidence="3 8" id="KW-0349">Heme</keyword>
<accession>A0A5P1FRP1</accession>
<dbReference type="Proteomes" id="UP000243459">
    <property type="component" value="Chromosome 1"/>
</dbReference>
<dbReference type="Pfam" id="PF00067">
    <property type="entry name" value="p450"/>
    <property type="match status" value="1"/>
</dbReference>
<comment type="similarity">
    <text evidence="2 9">Belongs to the cytochrome P450 family.</text>
</comment>
<dbReference type="GO" id="GO:0005506">
    <property type="term" value="F:iron ion binding"/>
    <property type="evidence" value="ECO:0007669"/>
    <property type="project" value="InterPro"/>
</dbReference>
<dbReference type="PANTHER" id="PTHR24301:SF8">
    <property type="entry name" value="OS02G0221900 PROTEIN"/>
    <property type="match status" value="1"/>
</dbReference>
<keyword evidence="11" id="KW-1185">Reference proteome</keyword>
<evidence type="ECO:0000256" key="1">
    <source>
        <dbReference type="ARBA" id="ARBA00001971"/>
    </source>
</evidence>
<keyword evidence="4 8" id="KW-0479">Metal-binding</keyword>
<feature type="binding site" description="axial binding residue" evidence="8">
    <location>
        <position position="429"/>
    </location>
    <ligand>
        <name>heme</name>
        <dbReference type="ChEBI" id="CHEBI:30413"/>
    </ligand>
    <ligandPart>
        <name>Fe</name>
        <dbReference type="ChEBI" id="CHEBI:18248"/>
    </ligandPart>
</feature>
<dbReference type="PANTHER" id="PTHR24301">
    <property type="entry name" value="THROMBOXANE-A SYNTHASE"/>
    <property type="match status" value="1"/>
</dbReference>
<dbReference type="GO" id="GO:0020037">
    <property type="term" value="F:heme binding"/>
    <property type="evidence" value="ECO:0007669"/>
    <property type="project" value="InterPro"/>
</dbReference>
<dbReference type="InterPro" id="IPR001128">
    <property type="entry name" value="Cyt_P450"/>
</dbReference>
<dbReference type="PROSITE" id="PS00086">
    <property type="entry name" value="CYTOCHROME_P450"/>
    <property type="match status" value="1"/>
</dbReference>
<keyword evidence="5 9" id="KW-0560">Oxidoreductase</keyword>
<evidence type="ECO:0000256" key="9">
    <source>
        <dbReference type="RuleBase" id="RU000461"/>
    </source>
</evidence>
<organism evidence="10 11">
    <name type="scientific">Asparagus officinalis</name>
    <name type="common">Garden asparagus</name>
    <dbReference type="NCBI Taxonomy" id="4686"/>
    <lineage>
        <taxon>Eukaryota</taxon>
        <taxon>Viridiplantae</taxon>
        <taxon>Streptophyta</taxon>
        <taxon>Embryophyta</taxon>
        <taxon>Tracheophyta</taxon>
        <taxon>Spermatophyta</taxon>
        <taxon>Magnoliopsida</taxon>
        <taxon>Liliopsida</taxon>
        <taxon>Asparagales</taxon>
        <taxon>Asparagaceae</taxon>
        <taxon>Asparagoideae</taxon>
        <taxon>Asparagus</taxon>
    </lineage>
</organism>